<organism evidence="2 3">
    <name type="scientific">Kosmotoga olearia (strain ATCC BAA-1733 / DSM 21960 / TBF 19.5.1)</name>
    <dbReference type="NCBI Taxonomy" id="521045"/>
    <lineage>
        <taxon>Bacteria</taxon>
        <taxon>Thermotogati</taxon>
        <taxon>Thermotogota</taxon>
        <taxon>Thermotogae</taxon>
        <taxon>Kosmotogales</taxon>
        <taxon>Kosmotogaceae</taxon>
        <taxon>Kosmotoga</taxon>
    </lineage>
</organism>
<dbReference type="KEGG" id="kol:Kole_0609"/>
<dbReference type="InterPro" id="IPR001585">
    <property type="entry name" value="TAL/FSA"/>
</dbReference>
<name>C5CEZ8_KOSOT</name>
<dbReference type="OrthoDB" id="47428at2"/>
<dbReference type="HOGENOM" id="CLU_079764_2_0_0"/>
<sequence length="215" mass="23969">MLFIDDFSEEAVKLVENPVFSGLTTNPTILKRDRPNLTMLGAVVLLEKIPGTMHFVQGSVKNTEWIQFLAGLIETGKISASKFVIKLPWEPSIAAPISKQLKKMGLKTCATAVYSLRQYYTALATGVDYVAVYFDRMKRSGIDPVKRIQEMLKIGANTNSSPKILAASIKELQSAYELITIGVDSLTLPLNLAKEFVKGDFPMNDLEIFENEFRM</sequence>
<dbReference type="Gene3D" id="3.20.20.70">
    <property type="entry name" value="Aldolase class I"/>
    <property type="match status" value="1"/>
</dbReference>
<accession>C5CEZ8</accession>
<dbReference type="AlphaFoldDB" id="C5CEZ8"/>
<dbReference type="GO" id="GO:0005975">
    <property type="term" value="P:carbohydrate metabolic process"/>
    <property type="evidence" value="ECO:0007669"/>
    <property type="project" value="InterPro"/>
</dbReference>
<dbReference type="Proteomes" id="UP000002382">
    <property type="component" value="Chromosome"/>
</dbReference>
<dbReference type="EMBL" id="CP001634">
    <property type="protein sequence ID" value="ACR79327.1"/>
    <property type="molecule type" value="Genomic_DNA"/>
</dbReference>
<dbReference type="RefSeq" id="WP_012745109.1">
    <property type="nucleotide sequence ID" value="NC_012785.1"/>
</dbReference>
<dbReference type="SUPFAM" id="SSF51569">
    <property type="entry name" value="Aldolase"/>
    <property type="match status" value="1"/>
</dbReference>
<dbReference type="eggNOG" id="COG0176">
    <property type="taxonomic scope" value="Bacteria"/>
</dbReference>
<dbReference type="STRING" id="521045.Kole_0609"/>
<keyword evidence="3" id="KW-1185">Reference proteome</keyword>
<evidence type="ECO:0000313" key="3">
    <source>
        <dbReference type="Proteomes" id="UP000002382"/>
    </source>
</evidence>
<protein>
    <submittedName>
        <fullName evidence="2">Transaldolase</fullName>
    </submittedName>
</protein>
<dbReference type="PANTHER" id="PTHR10683:SF40">
    <property type="entry name" value="FRUCTOSE-6-PHOSPHATE ALDOLASE 1-RELATED"/>
    <property type="match status" value="1"/>
</dbReference>
<reference evidence="2 3" key="2">
    <citation type="journal article" date="2011" name="J. Bacteriol.">
        <title>Genome Sequence of Kosmotoga olearia Strain TBF 19.5.1, a Thermophilic Bacterium with a Wide Growth Temperature Range, Isolated from the Troll B Oil Platform in the North Sea.</title>
        <authorList>
            <person name="Swithers K.S."/>
            <person name="Dipippo J.L."/>
            <person name="Bruce D.C."/>
            <person name="Detter C."/>
            <person name="Tapia R."/>
            <person name="Han S."/>
            <person name="Goodwin L.A."/>
            <person name="Han J."/>
            <person name="Woyke T."/>
            <person name="Pitluck S."/>
            <person name="Pennacchio L."/>
            <person name="Nolan M."/>
            <person name="Mikhailova N."/>
            <person name="Land M.L."/>
            <person name="Nesbo C.L."/>
            <person name="Gogarten J.P."/>
            <person name="Noll K.M."/>
        </authorList>
    </citation>
    <scope>NUCLEOTIDE SEQUENCE [LARGE SCALE GENOMIC DNA]</scope>
    <source>
        <strain evidence="3">ATCC BAA-1733 / DSM 21960 / TBF 19.5.1</strain>
    </source>
</reference>
<evidence type="ECO:0000256" key="1">
    <source>
        <dbReference type="ARBA" id="ARBA00023270"/>
    </source>
</evidence>
<keyword evidence="1" id="KW-0704">Schiff base</keyword>
<proteinExistence type="predicted"/>
<gene>
    <name evidence="2" type="ordered locus">Kole_0609</name>
</gene>
<evidence type="ECO:0000313" key="2">
    <source>
        <dbReference type="EMBL" id="ACR79327.1"/>
    </source>
</evidence>
<reference evidence="2 3" key="1">
    <citation type="submission" date="2009-06" db="EMBL/GenBank/DDBJ databases">
        <title>Complete sequence of Thermotogales bacterium TBF 19.5.1.</title>
        <authorList>
            <consortium name="US DOE Joint Genome Institute"/>
            <person name="Lucas S."/>
            <person name="Copeland A."/>
            <person name="Lapidus A."/>
            <person name="Glavina del Rio T."/>
            <person name="Tice H."/>
            <person name="Bruce D."/>
            <person name="Goodwin L."/>
            <person name="Pitluck S."/>
            <person name="Chertkov O."/>
            <person name="Brettin T."/>
            <person name="Detter J.C."/>
            <person name="Han C."/>
            <person name="Schmutz J."/>
            <person name="Larimer F."/>
            <person name="Land M."/>
            <person name="Hauser L."/>
            <person name="Kyrpides N."/>
            <person name="Ovchinnikova G."/>
            <person name="Noll K."/>
        </authorList>
    </citation>
    <scope>NUCLEOTIDE SEQUENCE [LARGE SCALE GENOMIC DNA]</scope>
    <source>
        <strain evidence="3">ATCC BAA-1733 / DSM 21960 / TBF 19.5.1</strain>
    </source>
</reference>
<dbReference type="Pfam" id="PF00923">
    <property type="entry name" value="TAL_FSA"/>
    <property type="match status" value="1"/>
</dbReference>
<dbReference type="PANTHER" id="PTHR10683">
    <property type="entry name" value="TRANSALDOLASE"/>
    <property type="match status" value="1"/>
</dbReference>
<dbReference type="InterPro" id="IPR013785">
    <property type="entry name" value="Aldolase_TIM"/>
</dbReference>